<dbReference type="Pfam" id="PF07690">
    <property type="entry name" value="MFS_1"/>
    <property type="match status" value="1"/>
</dbReference>
<feature type="transmembrane region" description="Helical" evidence="7">
    <location>
        <begin position="216"/>
        <end position="234"/>
    </location>
</feature>
<protein>
    <submittedName>
        <fullName evidence="9">MFS transporter</fullName>
    </submittedName>
</protein>
<feature type="transmembrane region" description="Helical" evidence="7">
    <location>
        <begin position="73"/>
        <end position="93"/>
    </location>
</feature>
<organism evidence="9 10">
    <name type="scientific">Jatrophihabitans lederbergiae</name>
    <dbReference type="NCBI Taxonomy" id="3075547"/>
    <lineage>
        <taxon>Bacteria</taxon>
        <taxon>Bacillati</taxon>
        <taxon>Actinomycetota</taxon>
        <taxon>Actinomycetes</taxon>
        <taxon>Jatrophihabitantales</taxon>
        <taxon>Jatrophihabitantaceae</taxon>
        <taxon>Jatrophihabitans</taxon>
    </lineage>
</organism>
<feature type="domain" description="Major facilitator superfamily (MFS) profile" evidence="8">
    <location>
        <begin position="1"/>
        <end position="399"/>
    </location>
</feature>
<dbReference type="InterPro" id="IPR036259">
    <property type="entry name" value="MFS_trans_sf"/>
</dbReference>
<evidence type="ECO:0000259" key="8">
    <source>
        <dbReference type="PROSITE" id="PS50850"/>
    </source>
</evidence>
<evidence type="ECO:0000313" key="9">
    <source>
        <dbReference type="EMBL" id="MDT0262604.1"/>
    </source>
</evidence>
<feature type="transmembrane region" description="Helical" evidence="7">
    <location>
        <begin position="283"/>
        <end position="304"/>
    </location>
</feature>
<reference evidence="10" key="1">
    <citation type="submission" date="2023-07" db="EMBL/GenBank/DDBJ databases">
        <title>30 novel species of actinomycetes from the DSMZ collection.</title>
        <authorList>
            <person name="Nouioui I."/>
        </authorList>
    </citation>
    <scope>NUCLEOTIDE SEQUENCE [LARGE SCALE GENOMIC DNA]</scope>
    <source>
        <strain evidence="10">DSM 44399</strain>
    </source>
</reference>
<evidence type="ECO:0000256" key="1">
    <source>
        <dbReference type="ARBA" id="ARBA00004651"/>
    </source>
</evidence>
<dbReference type="InterPro" id="IPR050171">
    <property type="entry name" value="MFS_Transporters"/>
</dbReference>
<dbReference type="PANTHER" id="PTHR23517:SF2">
    <property type="entry name" value="MULTIDRUG RESISTANCE PROTEIN MDTH"/>
    <property type="match status" value="1"/>
</dbReference>
<proteinExistence type="predicted"/>
<feature type="transmembrane region" description="Helical" evidence="7">
    <location>
        <begin position="39"/>
        <end position="61"/>
    </location>
</feature>
<keyword evidence="6 7" id="KW-0472">Membrane</keyword>
<comment type="caution">
    <text evidence="9">The sequence shown here is derived from an EMBL/GenBank/DDBJ whole genome shotgun (WGS) entry which is preliminary data.</text>
</comment>
<dbReference type="Gene3D" id="1.20.1250.20">
    <property type="entry name" value="MFS general substrate transporter like domains"/>
    <property type="match status" value="1"/>
</dbReference>
<dbReference type="InterPro" id="IPR020846">
    <property type="entry name" value="MFS_dom"/>
</dbReference>
<keyword evidence="10" id="KW-1185">Reference proteome</keyword>
<dbReference type="RefSeq" id="WP_311423754.1">
    <property type="nucleotide sequence ID" value="NZ_JAVREH010000020.1"/>
</dbReference>
<sequence length="417" mass="41882">MQSGLGRTLVLLSGGALATAGWGAVFPFLYADISSARGLGGGVATATFTAFAIGSIIAAPLAGWSADRANPTVVAALARVAMAISTVLLAFAANPMSVWLAAAGFGAALAMSQPAIQVILLERTPADRRRDVFAWQFIATNLGAAAGAALGGMLVDLSSPAGMRPVYLLAAAVALVSAAVVAMAGRGAHAAAGRSGAGERATGSVSYGKILARKPIRWLLGIALLITLACYAQFDAGLPAYVLKSTTVNPAVLGAAVAVNAVLVAALTGPVVAYTRRRRGTSLLALCAVLWVGCWAVFGLPLLVGGFDSIFVFLGFAALSLGETMMAPILSPLAASLAPEGAAGRTMAAVTGATTVATAIGPILSGALLGLDLPAVFIAMQMLFCVAAAVAALRLRRMAPGSTGRPPQKFQIPELVG</sequence>
<evidence type="ECO:0000256" key="5">
    <source>
        <dbReference type="ARBA" id="ARBA00022989"/>
    </source>
</evidence>
<feature type="transmembrane region" description="Helical" evidence="7">
    <location>
        <begin position="99"/>
        <end position="121"/>
    </location>
</feature>
<keyword evidence="5 7" id="KW-1133">Transmembrane helix</keyword>
<dbReference type="Proteomes" id="UP001183176">
    <property type="component" value="Unassembled WGS sequence"/>
</dbReference>
<dbReference type="PANTHER" id="PTHR23517">
    <property type="entry name" value="RESISTANCE PROTEIN MDTM, PUTATIVE-RELATED-RELATED"/>
    <property type="match status" value="1"/>
</dbReference>
<name>A0ABU2JC92_9ACTN</name>
<accession>A0ABU2JC92</accession>
<dbReference type="InterPro" id="IPR011701">
    <property type="entry name" value="MFS"/>
</dbReference>
<evidence type="ECO:0000256" key="4">
    <source>
        <dbReference type="ARBA" id="ARBA00022692"/>
    </source>
</evidence>
<feature type="transmembrane region" description="Helical" evidence="7">
    <location>
        <begin position="166"/>
        <end position="185"/>
    </location>
</feature>
<feature type="transmembrane region" description="Helical" evidence="7">
    <location>
        <begin position="254"/>
        <end position="274"/>
    </location>
</feature>
<evidence type="ECO:0000256" key="2">
    <source>
        <dbReference type="ARBA" id="ARBA00022448"/>
    </source>
</evidence>
<feature type="transmembrane region" description="Helical" evidence="7">
    <location>
        <begin position="133"/>
        <end position="154"/>
    </location>
</feature>
<dbReference type="EMBL" id="JAVREH010000020">
    <property type="protein sequence ID" value="MDT0262604.1"/>
    <property type="molecule type" value="Genomic_DNA"/>
</dbReference>
<evidence type="ECO:0000256" key="6">
    <source>
        <dbReference type="ARBA" id="ARBA00023136"/>
    </source>
</evidence>
<evidence type="ECO:0000256" key="7">
    <source>
        <dbReference type="SAM" id="Phobius"/>
    </source>
</evidence>
<evidence type="ECO:0000313" key="10">
    <source>
        <dbReference type="Proteomes" id="UP001183176"/>
    </source>
</evidence>
<feature type="transmembrane region" description="Helical" evidence="7">
    <location>
        <begin position="347"/>
        <end position="369"/>
    </location>
</feature>
<keyword evidence="4 7" id="KW-0812">Transmembrane</keyword>
<dbReference type="SUPFAM" id="SSF103473">
    <property type="entry name" value="MFS general substrate transporter"/>
    <property type="match status" value="1"/>
</dbReference>
<keyword evidence="3" id="KW-1003">Cell membrane</keyword>
<feature type="transmembrane region" description="Helical" evidence="7">
    <location>
        <begin position="310"/>
        <end position="335"/>
    </location>
</feature>
<evidence type="ECO:0000256" key="3">
    <source>
        <dbReference type="ARBA" id="ARBA00022475"/>
    </source>
</evidence>
<feature type="transmembrane region" description="Helical" evidence="7">
    <location>
        <begin position="375"/>
        <end position="395"/>
    </location>
</feature>
<comment type="subcellular location">
    <subcellularLocation>
        <location evidence="1">Cell membrane</location>
        <topology evidence="1">Multi-pass membrane protein</topology>
    </subcellularLocation>
</comment>
<keyword evidence="2" id="KW-0813">Transport</keyword>
<gene>
    <name evidence="9" type="ORF">RM423_14510</name>
</gene>
<dbReference type="PROSITE" id="PS50850">
    <property type="entry name" value="MFS"/>
    <property type="match status" value="1"/>
</dbReference>